<dbReference type="SUPFAM" id="SSF81383">
    <property type="entry name" value="F-box domain"/>
    <property type="match status" value="1"/>
</dbReference>
<reference evidence="4" key="2">
    <citation type="submission" date="2015-07" db="EMBL/GenBank/DDBJ databases">
        <authorList>
            <person name="Noorani M."/>
        </authorList>
    </citation>
    <scope>NUCLEOTIDE SEQUENCE</scope>
    <source>
        <strain evidence="4">Yugu1</strain>
    </source>
</reference>
<dbReference type="InterPro" id="IPR001810">
    <property type="entry name" value="F-box_dom"/>
</dbReference>
<evidence type="ECO:0000259" key="3">
    <source>
        <dbReference type="Pfam" id="PF23622"/>
    </source>
</evidence>
<dbReference type="OrthoDB" id="678199at2759"/>
<dbReference type="PANTHER" id="PTHR34145">
    <property type="entry name" value="OS02G0105600 PROTEIN"/>
    <property type="match status" value="1"/>
</dbReference>
<protein>
    <submittedName>
        <fullName evidence="4">Uncharacterized protein</fullName>
    </submittedName>
</protein>
<evidence type="ECO:0000313" key="4">
    <source>
        <dbReference type="EMBL" id="RCV35251.1"/>
    </source>
</evidence>
<dbReference type="InterPro" id="IPR036047">
    <property type="entry name" value="F-box-like_dom_sf"/>
</dbReference>
<feature type="compositionally biased region" description="Polar residues" evidence="1">
    <location>
        <begin position="22"/>
        <end position="48"/>
    </location>
</feature>
<feature type="domain" description="F-box" evidence="2">
    <location>
        <begin position="56"/>
        <end position="84"/>
    </location>
</feature>
<dbReference type="AlphaFoldDB" id="A0A368RYM6"/>
<organism evidence="4">
    <name type="scientific">Setaria italica</name>
    <name type="common">Foxtail millet</name>
    <name type="synonym">Panicum italicum</name>
    <dbReference type="NCBI Taxonomy" id="4555"/>
    <lineage>
        <taxon>Eukaryota</taxon>
        <taxon>Viridiplantae</taxon>
        <taxon>Streptophyta</taxon>
        <taxon>Embryophyta</taxon>
        <taxon>Tracheophyta</taxon>
        <taxon>Spermatophyta</taxon>
        <taxon>Magnoliopsida</taxon>
        <taxon>Liliopsida</taxon>
        <taxon>Poales</taxon>
        <taxon>Poaceae</taxon>
        <taxon>PACMAD clade</taxon>
        <taxon>Panicoideae</taxon>
        <taxon>Panicodae</taxon>
        <taxon>Paniceae</taxon>
        <taxon>Cenchrinae</taxon>
        <taxon>Setaria</taxon>
    </lineage>
</organism>
<feature type="region of interest" description="Disordered" evidence="1">
    <location>
        <begin position="1"/>
        <end position="48"/>
    </location>
</feature>
<sequence>MQIQNSPCSWQPPGPRQRRRSYANTTDGTNGSPCSNQPHQATEISQGAGSAIPHVDLPEDVLQHIHSLMPMRDAARAACVSRRFLGFWSCYPNLVFSQESLAARKQPLLWSNEHRGQYVIRTTKQVLGNHSGIGVKTLELKLSSCNKDDISSSLLDAWLQAFVKPGISELVVLLPECDAPDHQYNFPYSLLYDETGSSLNSIQSLCLASCGFHPIKGPRMLGCSRSLTKVCLQKVGVTGNELGIFLSICIALERLNLSNCSMITSLKIPCVLQNLRVLRLRLCSALQTVESDAPNLSTIRYEGCCPLLKFSLGDSLETKGLKMHATGMEDMIQYTGSNLPSIAPNLETLVLSTVDEKLKAPVMNDKFKHLKHLVISLGKWGRFCAGYDFFSLACFLDACIALETFILRIEDGFIWYKRYLVVGKPDENSLQSMEEIPELRHGGLGNLRKATITGFCSAKSLVKLTCHILERASSLQCLLLDTSPGYDRKGSSTDRCWPMCLEALRDAERALSNVREYVEPKVPAGVELKVLGPCSRCHAMDAKAMEEAESRIPRGCFQYQEDGSLALVFVQPRS</sequence>
<dbReference type="SUPFAM" id="SSF52047">
    <property type="entry name" value="RNI-like"/>
    <property type="match status" value="1"/>
</dbReference>
<reference evidence="4" key="1">
    <citation type="journal article" date="2012" name="Nat. Biotechnol.">
        <title>Reference genome sequence of the model plant Setaria.</title>
        <authorList>
            <person name="Bennetzen J.L."/>
            <person name="Schmutz J."/>
            <person name="Wang H."/>
            <person name="Percifield R."/>
            <person name="Hawkins J."/>
            <person name="Pontaroli A.C."/>
            <person name="Estep M."/>
            <person name="Feng L."/>
            <person name="Vaughn J.N."/>
            <person name="Grimwood J."/>
            <person name="Jenkins J."/>
            <person name="Barry K."/>
            <person name="Lindquist E."/>
            <person name="Hellsten U."/>
            <person name="Deshpande S."/>
            <person name="Wang X."/>
            <person name="Wu X."/>
            <person name="Mitros T."/>
            <person name="Triplett J."/>
            <person name="Yang X."/>
            <person name="Ye C.Y."/>
            <person name="Mauro-Herrera M."/>
            <person name="Wang L."/>
            <person name="Li P."/>
            <person name="Sharma M."/>
            <person name="Sharma R."/>
            <person name="Ronald P.C."/>
            <person name="Panaud O."/>
            <person name="Kellogg E.A."/>
            <person name="Brutnell T.P."/>
            <person name="Doust A.N."/>
            <person name="Tuskan G.A."/>
            <person name="Rokhsar D."/>
            <person name="Devos K.M."/>
        </authorList>
    </citation>
    <scope>NUCLEOTIDE SEQUENCE [LARGE SCALE GENOMIC DNA]</scope>
    <source>
        <strain evidence="4">Yugu1</strain>
    </source>
</reference>
<proteinExistence type="predicted"/>
<dbReference type="EMBL" id="CM003534">
    <property type="protein sequence ID" value="RCV35251.1"/>
    <property type="molecule type" value="Genomic_DNA"/>
</dbReference>
<evidence type="ECO:0000259" key="2">
    <source>
        <dbReference type="Pfam" id="PF00646"/>
    </source>
</evidence>
<accession>A0A368RYM6</accession>
<dbReference type="InterPro" id="IPR053772">
    <property type="entry name" value="At1g61320/At1g61330-like"/>
</dbReference>
<dbReference type="Pfam" id="PF00646">
    <property type="entry name" value="F-box"/>
    <property type="match status" value="1"/>
</dbReference>
<dbReference type="PANTHER" id="PTHR34145:SF58">
    <property type="entry name" value="OS10G0384600 PROTEIN"/>
    <property type="match status" value="1"/>
</dbReference>
<evidence type="ECO:0000256" key="1">
    <source>
        <dbReference type="SAM" id="MobiDB-lite"/>
    </source>
</evidence>
<dbReference type="InterPro" id="IPR032675">
    <property type="entry name" value="LRR_dom_sf"/>
</dbReference>
<name>A0A368RYM6_SETIT</name>
<dbReference type="InterPro" id="IPR055357">
    <property type="entry name" value="LRR_At1g61320_AtMIF1"/>
</dbReference>
<gene>
    <name evidence="4" type="ORF">SETIT_7G225600v2</name>
</gene>
<feature type="domain" description="At1g61320/AtMIF1 LRR" evidence="3">
    <location>
        <begin position="126"/>
        <end position="535"/>
    </location>
</feature>
<dbReference type="Gene3D" id="3.80.10.10">
    <property type="entry name" value="Ribonuclease Inhibitor"/>
    <property type="match status" value="1"/>
</dbReference>
<dbReference type="Pfam" id="PF23622">
    <property type="entry name" value="LRR_At1g61320_AtMIF1"/>
    <property type="match status" value="1"/>
</dbReference>